<evidence type="ECO:0008006" key="3">
    <source>
        <dbReference type="Google" id="ProtNLM"/>
    </source>
</evidence>
<name>A0A7Y0AMA5_9FLAO</name>
<accession>A0A7Y0AMA5</accession>
<dbReference type="Proteomes" id="UP000544054">
    <property type="component" value="Unassembled WGS sequence"/>
</dbReference>
<dbReference type="RefSeq" id="WP_169234471.1">
    <property type="nucleotide sequence ID" value="NZ_JABBGI010000010.1"/>
</dbReference>
<reference evidence="1 2" key="1">
    <citation type="submission" date="2020-04" db="EMBL/GenBank/DDBJ databases">
        <title>Chryseobacterium sp. RP-3-3 sp. nov., isolated from Jeju soil.</title>
        <authorList>
            <person name="Dahal R.H."/>
        </authorList>
    </citation>
    <scope>NUCLEOTIDE SEQUENCE [LARGE SCALE GENOMIC DNA]</scope>
    <source>
        <strain evidence="1 2">RP-3-3</strain>
    </source>
</reference>
<protein>
    <recommendedName>
        <fullName evidence="3">Two component regulator propeller</fullName>
    </recommendedName>
</protein>
<sequence length="48" mass="5673">MVNYNEEDGLNNSYTYSVSQDRNGFLWVGSDNGMFRFDGKEFKHFNNK</sequence>
<comment type="caution">
    <text evidence="1">The sequence shown here is derived from an EMBL/GenBank/DDBJ whole genome shotgun (WGS) entry which is preliminary data.</text>
</comment>
<organism evidence="1 2">
    <name type="scientific">Chryseobacterium antibioticum</name>
    <dbReference type="NCBI Taxonomy" id="2728847"/>
    <lineage>
        <taxon>Bacteria</taxon>
        <taxon>Pseudomonadati</taxon>
        <taxon>Bacteroidota</taxon>
        <taxon>Flavobacteriia</taxon>
        <taxon>Flavobacteriales</taxon>
        <taxon>Weeksellaceae</taxon>
        <taxon>Chryseobacterium group</taxon>
        <taxon>Chryseobacterium</taxon>
    </lineage>
</organism>
<dbReference type="Pfam" id="PF07494">
    <property type="entry name" value="Reg_prop"/>
    <property type="match status" value="1"/>
</dbReference>
<evidence type="ECO:0000313" key="2">
    <source>
        <dbReference type="Proteomes" id="UP000544054"/>
    </source>
</evidence>
<dbReference type="EMBL" id="JABBGI010000010">
    <property type="protein sequence ID" value="NML69926.1"/>
    <property type="molecule type" value="Genomic_DNA"/>
</dbReference>
<dbReference type="Gene3D" id="2.130.10.10">
    <property type="entry name" value="YVTN repeat-like/Quinoprotein amine dehydrogenase"/>
    <property type="match status" value="1"/>
</dbReference>
<proteinExistence type="predicted"/>
<keyword evidence="2" id="KW-1185">Reference proteome</keyword>
<dbReference type="AlphaFoldDB" id="A0A7Y0AMA5"/>
<evidence type="ECO:0000313" key="1">
    <source>
        <dbReference type="EMBL" id="NML69926.1"/>
    </source>
</evidence>
<gene>
    <name evidence="1" type="ORF">HHL23_08950</name>
</gene>
<dbReference type="InterPro" id="IPR015943">
    <property type="entry name" value="WD40/YVTN_repeat-like_dom_sf"/>
</dbReference>
<dbReference type="InterPro" id="IPR011110">
    <property type="entry name" value="Reg_prop"/>
</dbReference>